<name>A0A239DRW3_9NOCA</name>
<organism evidence="3 4">
    <name type="scientific">Rhodococcoides kyotonense</name>
    <dbReference type="NCBI Taxonomy" id="398843"/>
    <lineage>
        <taxon>Bacteria</taxon>
        <taxon>Bacillati</taxon>
        <taxon>Actinomycetota</taxon>
        <taxon>Actinomycetes</taxon>
        <taxon>Mycobacteriales</taxon>
        <taxon>Nocardiaceae</taxon>
        <taxon>Rhodococcoides</taxon>
    </lineage>
</organism>
<dbReference type="Pfam" id="PF02720">
    <property type="entry name" value="DUF222"/>
    <property type="match status" value="2"/>
</dbReference>
<evidence type="ECO:0000313" key="3">
    <source>
        <dbReference type="EMBL" id="SNS34939.1"/>
    </source>
</evidence>
<dbReference type="RefSeq" id="WP_141136430.1">
    <property type="nucleotide sequence ID" value="NZ_FZOW01000002.1"/>
</dbReference>
<feature type="non-terminal residue" evidence="3">
    <location>
        <position position="1"/>
    </location>
</feature>
<gene>
    <name evidence="3" type="ORF">SAMN05421642_1021</name>
</gene>
<evidence type="ECO:0000259" key="2">
    <source>
        <dbReference type="SMART" id="SM00507"/>
    </source>
</evidence>
<feature type="compositionally biased region" description="Basic and acidic residues" evidence="1">
    <location>
        <begin position="112"/>
        <end position="128"/>
    </location>
</feature>
<dbReference type="OrthoDB" id="3513062at2"/>
<sequence length="346" mass="37085">FGHQDECGLSTMSGVVDAELRAYMEAVFSKFAKPGKCNPADDKPDVDGPDDDPDENSGNADGGGADSSAGGQGRPTLFDDPNHAADPDDDPDDDTAATATDADGPGAADADPADKSETSTSEKTRAEVDAELRAVRDLRGQGRRQHDALKVVLRQMLASGTLGQHRGLPVTAVVTMTLKDLEAGTGHAFTATGSMVKMRDAIRMASHAHHYLVIFDNDGRPLHLGRSKRLASKDQRIVLMAADRGCSHPGCSRPATWSQVHHVNEWAKGGCTDIEDLTFGCDQHHRLVGPDDTDWATTKAGPDHQYPGRTLWHAPATVDPSRRGRVNHYHHPGEYLDPERSGAPPT</sequence>
<dbReference type="Proteomes" id="UP000198327">
    <property type="component" value="Unassembled WGS sequence"/>
</dbReference>
<feature type="region of interest" description="Disordered" evidence="1">
    <location>
        <begin position="315"/>
        <end position="346"/>
    </location>
</feature>
<feature type="domain" description="HNH nuclease" evidence="2">
    <location>
        <begin position="234"/>
        <end position="286"/>
    </location>
</feature>
<dbReference type="SMART" id="SM00507">
    <property type="entry name" value="HNHc"/>
    <property type="match status" value="1"/>
</dbReference>
<dbReference type="InterPro" id="IPR003870">
    <property type="entry name" value="DUF222"/>
</dbReference>
<feature type="compositionally biased region" description="Low complexity" evidence="1">
    <location>
        <begin position="96"/>
        <end position="110"/>
    </location>
</feature>
<dbReference type="AlphaFoldDB" id="A0A239DRW3"/>
<keyword evidence="4" id="KW-1185">Reference proteome</keyword>
<evidence type="ECO:0000256" key="1">
    <source>
        <dbReference type="SAM" id="MobiDB-lite"/>
    </source>
</evidence>
<accession>A0A239DRW3</accession>
<protein>
    <recommendedName>
        <fullName evidence="2">HNH nuclease domain-containing protein</fullName>
    </recommendedName>
</protein>
<proteinExistence type="predicted"/>
<evidence type="ECO:0000313" key="4">
    <source>
        <dbReference type="Proteomes" id="UP000198327"/>
    </source>
</evidence>
<dbReference type="EMBL" id="FZOW01000002">
    <property type="protein sequence ID" value="SNS34939.1"/>
    <property type="molecule type" value="Genomic_DNA"/>
</dbReference>
<feature type="compositionally biased region" description="Basic and acidic residues" evidence="1">
    <location>
        <begin position="331"/>
        <end position="340"/>
    </location>
</feature>
<reference evidence="4" key="1">
    <citation type="submission" date="2017-06" db="EMBL/GenBank/DDBJ databases">
        <authorList>
            <person name="Varghese N."/>
            <person name="Submissions S."/>
        </authorList>
    </citation>
    <scope>NUCLEOTIDE SEQUENCE [LARGE SCALE GENOMIC DNA]</scope>
    <source>
        <strain evidence="4">JCM 23211</strain>
    </source>
</reference>
<dbReference type="CDD" id="cd00085">
    <property type="entry name" value="HNHc"/>
    <property type="match status" value="1"/>
</dbReference>
<feature type="region of interest" description="Disordered" evidence="1">
    <location>
        <begin position="30"/>
        <end position="128"/>
    </location>
</feature>
<feature type="compositionally biased region" description="Gly residues" evidence="1">
    <location>
        <begin position="60"/>
        <end position="73"/>
    </location>
</feature>
<dbReference type="InterPro" id="IPR003615">
    <property type="entry name" value="HNH_nuc"/>
</dbReference>